<dbReference type="CDD" id="cd12169">
    <property type="entry name" value="PGDH_like_1"/>
    <property type="match status" value="1"/>
</dbReference>
<dbReference type="GO" id="GO:0051287">
    <property type="term" value="F:NAD binding"/>
    <property type="evidence" value="ECO:0007669"/>
    <property type="project" value="InterPro"/>
</dbReference>
<evidence type="ECO:0000256" key="1">
    <source>
        <dbReference type="ARBA" id="ARBA00005854"/>
    </source>
</evidence>
<dbReference type="EMBL" id="MU150275">
    <property type="protein sequence ID" value="KAF9462162.1"/>
    <property type="molecule type" value="Genomic_DNA"/>
</dbReference>
<reference evidence="7" key="1">
    <citation type="submission" date="2020-11" db="EMBL/GenBank/DDBJ databases">
        <authorList>
            <consortium name="DOE Joint Genome Institute"/>
            <person name="Ahrendt S."/>
            <person name="Riley R."/>
            <person name="Andreopoulos W."/>
            <person name="Labutti K."/>
            <person name="Pangilinan J."/>
            <person name="Ruiz-Duenas F.J."/>
            <person name="Barrasa J.M."/>
            <person name="Sanchez-Garcia M."/>
            <person name="Camarero S."/>
            <person name="Miyauchi S."/>
            <person name="Serrano A."/>
            <person name="Linde D."/>
            <person name="Babiker R."/>
            <person name="Drula E."/>
            <person name="Ayuso-Fernandez I."/>
            <person name="Pacheco R."/>
            <person name="Padilla G."/>
            <person name="Ferreira P."/>
            <person name="Barriuso J."/>
            <person name="Kellner H."/>
            <person name="Castanera R."/>
            <person name="Alfaro M."/>
            <person name="Ramirez L."/>
            <person name="Pisabarro A.G."/>
            <person name="Kuo A."/>
            <person name="Tritt A."/>
            <person name="Lipzen A."/>
            <person name="He G."/>
            <person name="Yan M."/>
            <person name="Ng V."/>
            <person name="Cullen D."/>
            <person name="Martin F."/>
            <person name="Rosso M.-N."/>
            <person name="Henrissat B."/>
            <person name="Hibbett D."/>
            <person name="Martinez A.T."/>
            <person name="Grigoriev I.V."/>
        </authorList>
    </citation>
    <scope>NUCLEOTIDE SEQUENCE</scope>
    <source>
        <strain evidence="7">CBS 247.69</strain>
    </source>
</reference>
<dbReference type="PANTHER" id="PTHR42789">
    <property type="entry name" value="D-ISOMER SPECIFIC 2-HYDROXYACID DEHYDROGENASE FAMILY PROTEIN (AFU_ORTHOLOGUE AFUA_6G10090)"/>
    <property type="match status" value="1"/>
</dbReference>
<dbReference type="Pfam" id="PF00389">
    <property type="entry name" value="2-Hacid_dh"/>
    <property type="match status" value="1"/>
</dbReference>
<dbReference type="InterPro" id="IPR006139">
    <property type="entry name" value="D-isomer_2_OHA_DH_cat_dom"/>
</dbReference>
<dbReference type="PANTHER" id="PTHR42789:SF1">
    <property type="entry name" value="D-ISOMER SPECIFIC 2-HYDROXYACID DEHYDROGENASE FAMILY PROTEIN (AFU_ORTHOLOGUE AFUA_6G10090)"/>
    <property type="match status" value="1"/>
</dbReference>
<dbReference type="Gene3D" id="3.40.50.720">
    <property type="entry name" value="NAD(P)-binding Rossmann-like Domain"/>
    <property type="match status" value="2"/>
</dbReference>
<evidence type="ECO:0000256" key="4">
    <source>
        <dbReference type="RuleBase" id="RU003719"/>
    </source>
</evidence>
<keyword evidence="3" id="KW-0520">NAD</keyword>
<dbReference type="GO" id="GO:0016616">
    <property type="term" value="F:oxidoreductase activity, acting on the CH-OH group of donors, NAD or NADP as acceptor"/>
    <property type="evidence" value="ECO:0007669"/>
    <property type="project" value="InterPro"/>
</dbReference>
<evidence type="ECO:0000313" key="8">
    <source>
        <dbReference type="Proteomes" id="UP000807353"/>
    </source>
</evidence>
<dbReference type="InterPro" id="IPR036291">
    <property type="entry name" value="NAD(P)-bd_dom_sf"/>
</dbReference>
<keyword evidence="2 4" id="KW-0560">Oxidoreductase</keyword>
<proteinExistence type="inferred from homology"/>
<gene>
    <name evidence="7" type="ORF">BDZ94DRAFT_1166438</name>
</gene>
<dbReference type="SUPFAM" id="SSF51735">
    <property type="entry name" value="NAD(P)-binding Rossmann-fold domains"/>
    <property type="match status" value="1"/>
</dbReference>
<evidence type="ECO:0000259" key="5">
    <source>
        <dbReference type="Pfam" id="PF00389"/>
    </source>
</evidence>
<evidence type="ECO:0000256" key="3">
    <source>
        <dbReference type="ARBA" id="ARBA00023027"/>
    </source>
</evidence>
<dbReference type="InterPro" id="IPR029753">
    <property type="entry name" value="D-isomer_DH_CS"/>
</dbReference>
<dbReference type="Proteomes" id="UP000807353">
    <property type="component" value="Unassembled WGS sequence"/>
</dbReference>
<dbReference type="AlphaFoldDB" id="A0A9P5Y4M3"/>
<dbReference type="Pfam" id="PF02826">
    <property type="entry name" value="2-Hacid_dh_C"/>
    <property type="match status" value="1"/>
</dbReference>
<dbReference type="PROSITE" id="PS00671">
    <property type="entry name" value="D_2_HYDROXYACID_DH_3"/>
    <property type="match status" value="1"/>
</dbReference>
<feature type="domain" description="D-isomer specific 2-hydroxyacid dehydrogenase catalytic" evidence="5">
    <location>
        <begin position="29"/>
        <end position="314"/>
    </location>
</feature>
<evidence type="ECO:0000259" key="6">
    <source>
        <dbReference type="Pfam" id="PF02826"/>
    </source>
</evidence>
<organism evidence="7 8">
    <name type="scientific">Collybia nuda</name>
    <dbReference type="NCBI Taxonomy" id="64659"/>
    <lineage>
        <taxon>Eukaryota</taxon>
        <taxon>Fungi</taxon>
        <taxon>Dikarya</taxon>
        <taxon>Basidiomycota</taxon>
        <taxon>Agaricomycotina</taxon>
        <taxon>Agaricomycetes</taxon>
        <taxon>Agaricomycetidae</taxon>
        <taxon>Agaricales</taxon>
        <taxon>Tricholomatineae</taxon>
        <taxon>Clitocybaceae</taxon>
        <taxon>Collybia</taxon>
    </lineage>
</organism>
<sequence length="320" mass="34991">MALRVAILDDYQHVALTCADWSTVEKRISIDVFSDTIHDEDLLVQRLEAYHIICTMRERTKFTSKLLDRLPNLRLITTTGMRNQGIDIDFAKSKGIIVSGTGSGGNSTLEHIWALILSVARNIAVDDANIKSGSPLWQTSIPVGLSGKTLGLIGVGRLGSQTAKVAKAFNMRVIGWSPNLTPERASQAEVEFVRSKKQLLQQSDIVSLHLVLSQTTHHILSAGDIAIMKPSALLINTSRGPLIDEAALIDAVKKKSISGAGLDVYDLEPLPLEHPLRKIPGITLTPHTGYVNDSNYKVFWSETVENIAGFLNGTPRRELA</sequence>
<keyword evidence="8" id="KW-1185">Reference proteome</keyword>
<dbReference type="OrthoDB" id="298012at2759"/>
<comment type="similarity">
    <text evidence="1 4">Belongs to the D-isomer specific 2-hydroxyacid dehydrogenase family.</text>
</comment>
<name>A0A9P5Y4M3_9AGAR</name>
<protein>
    <submittedName>
        <fullName evidence="7">D-isomer specific 2-hydroxyacid dehydrogenase</fullName>
    </submittedName>
</protein>
<accession>A0A9P5Y4M3</accession>
<dbReference type="SUPFAM" id="SSF52283">
    <property type="entry name" value="Formate/glycerate dehydrogenase catalytic domain-like"/>
    <property type="match status" value="1"/>
</dbReference>
<feature type="domain" description="D-isomer specific 2-hydroxyacid dehydrogenase NAD-binding" evidence="6">
    <location>
        <begin position="114"/>
        <end position="289"/>
    </location>
</feature>
<dbReference type="InterPro" id="IPR050857">
    <property type="entry name" value="D-2-hydroxyacid_DH"/>
</dbReference>
<evidence type="ECO:0000313" key="7">
    <source>
        <dbReference type="EMBL" id="KAF9462162.1"/>
    </source>
</evidence>
<evidence type="ECO:0000256" key="2">
    <source>
        <dbReference type="ARBA" id="ARBA00023002"/>
    </source>
</evidence>
<dbReference type="InterPro" id="IPR006140">
    <property type="entry name" value="D-isomer_DH_NAD-bd"/>
</dbReference>
<comment type="caution">
    <text evidence="7">The sequence shown here is derived from an EMBL/GenBank/DDBJ whole genome shotgun (WGS) entry which is preliminary data.</text>
</comment>